<keyword evidence="6 10" id="KW-0472">Membrane</keyword>
<comment type="caution">
    <text evidence="12">The sequence shown here is derived from an EMBL/GenBank/DDBJ whole genome shotgun (WGS) entry which is preliminary data.</text>
</comment>
<dbReference type="InterPro" id="IPR000276">
    <property type="entry name" value="GPCR_Rhodpsn"/>
</dbReference>
<evidence type="ECO:0000313" key="12">
    <source>
        <dbReference type="EMBL" id="CAH3013984.1"/>
    </source>
</evidence>
<organism evidence="12 13">
    <name type="scientific">Porites evermanni</name>
    <dbReference type="NCBI Taxonomy" id="104178"/>
    <lineage>
        <taxon>Eukaryota</taxon>
        <taxon>Metazoa</taxon>
        <taxon>Cnidaria</taxon>
        <taxon>Anthozoa</taxon>
        <taxon>Hexacorallia</taxon>
        <taxon>Scleractinia</taxon>
        <taxon>Fungiina</taxon>
        <taxon>Poritidae</taxon>
        <taxon>Porites</taxon>
    </lineage>
</organism>
<feature type="transmembrane region" description="Helical" evidence="10">
    <location>
        <begin position="69"/>
        <end position="94"/>
    </location>
</feature>
<dbReference type="PANTHER" id="PTHR24246:SF27">
    <property type="entry name" value="ADENOSINE RECEPTOR, ISOFORM A"/>
    <property type="match status" value="1"/>
</dbReference>
<sequence length="306" mass="34921">MLTQNYTGDEKQKTFHEFDCPDEFTGEDYKYLILLAALNIFLSFTAFLGNTLILVALCKESSLHPPSKLLYRNLAITDFCVGVIVEPVSVIYWTSLVMERWSLCRIILAKFVTTSNTLCTVSLLTVASISVDRLLALSLGLRYRQVVTLKRTYVAVFAFWVVSIVGAMMYFVNPRIIFWYINIIGVLCLTTSVFSYTKIFLILRHNHIHALGHLFQGQPSQAISMSITRHRKAVSSALWVQIALAVCYLPYCIIVFSTPQGGFPLSFYLARQYAYTLIYVNSSLNPLLYCWKIREIREAVKDALRQ</sequence>
<keyword evidence="9" id="KW-0807">Transducer</keyword>
<feature type="transmembrane region" description="Helical" evidence="10">
    <location>
        <begin position="31"/>
        <end position="57"/>
    </location>
</feature>
<protein>
    <recommendedName>
        <fullName evidence="11">G-protein coupled receptors family 1 profile domain-containing protein</fullName>
    </recommendedName>
</protein>
<evidence type="ECO:0000256" key="8">
    <source>
        <dbReference type="ARBA" id="ARBA00023180"/>
    </source>
</evidence>
<evidence type="ECO:0000256" key="7">
    <source>
        <dbReference type="ARBA" id="ARBA00023170"/>
    </source>
</evidence>
<feature type="domain" description="G-protein coupled receptors family 1 profile" evidence="11">
    <location>
        <begin position="49"/>
        <end position="289"/>
    </location>
</feature>
<evidence type="ECO:0000313" key="13">
    <source>
        <dbReference type="Proteomes" id="UP001159427"/>
    </source>
</evidence>
<keyword evidence="8" id="KW-0325">Glycoprotein</keyword>
<dbReference type="Pfam" id="PF00001">
    <property type="entry name" value="7tm_1"/>
    <property type="match status" value="1"/>
</dbReference>
<evidence type="ECO:0000256" key="9">
    <source>
        <dbReference type="ARBA" id="ARBA00023224"/>
    </source>
</evidence>
<keyword evidence="4 10" id="KW-1133">Transmembrane helix</keyword>
<dbReference type="PROSITE" id="PS50262">
    <property type="entry name" value="G_PROTEIN_RECEP_F1_2"/>
    <property type="match status" value="1"/>
</dbReference>
<dbReference type="EMBL" id="CALNXI010000004">
    <property type="protein sequence ID" value="CAH3013984.1"/>
    <property type="molecule type" value="Genomic_DNA"/>
</dbReference>
<gene>
    <name evidence="12" type="ORF">PEVE_00028762</name>
</gene>
<keyword evidence="5" id="KW-0297">G-protein coupled receptor</keyword>
<dbReference type="PANTHER" id="PTHR24246">
    <property type="entry name" value="OLFACTORY RECEPTOR AND ADENOSINE RECEPTOR"/>
    <property type="match status" value="1"/>
</dbReference>
<accession>A0ABN8LEW3</accession>
<evidence type="ECO:0000256" key="2">
    <source>
        <dbReference type="ARBA" id="ARBA00022475"/>
    </source>
</evidence>
<keyword evidence="2" id="KW-1003">Cell membrane</keyword>
<name>A0ABN8LEW3_9CNID</name>
<feature type="transmembrane region" description="Helical" evidence="10">
    <location>
        <begin position="177"/>
        <end position="196"/>
    </location>
</feature>
<dbReference type="InterPro" id="IPR017452">
    <property type="entry name" value="GPCR_Rhodpsn_7TM"/>
</dbReference>
<evidence type="ECO:0000256" key="6">
    <source>
        <dbReference type="ARBA" id="ARBA00023136"/>
    </source>
</evidence>
<proteinExistence type="predicted"/>
<evidence type="ECO:0000256" key="10">
    <source>
        <dbReference type="SAM" id="Phobius"/>
    </source>
</evidence>
<dbReference type="PRINTS" id="PR00237">
    <property type="entry name" value="GPCRRHODOPSN"/>
</dbReference>
<evidence type="ECO:0000256" key="1">
    <source>
        <dbReference type="ARBA" id="ARBA00004651"/>
    </source>
</evidence>
<keyword evidence="7" id="KW-0675">Receptor</keyword>
<keyword evidence="13" id="KW-1185">Reference proteome</keyword>
<feature type="transmembrane region" description="Helical" evidence="10">
    <location>
        <begin position="237"/>
        <end position="258"/>
    </location>
</feature>
<dbReference type="Gene3D" id="1.20.1070.10">
    <property type="entry name" value="Rhodopsin 7-helix transmembrane proteins"/>
    <property type="match status" value="1"/>
</dbReference>
<dbReference type="CDD" id="cd00637">
    <property type="entry name" value="7tm_classA_rhodopsin-like"/>
    <property type="match status" value="1"/>
</dbReference>
<evidence type="ECO:0000256" key="3">
    <source>
        <dbReference type="ARBA" id="ARBA00022692"/>
    </source>
</evidence>
<evidence type="ECO:0000256" key="4">
    <source>
        <dbReference type="ARBA" id="ARBA00022989"/>
    </source>
</evidence>
<reference evidence="12 13" key="1">
    <citation type="submission" date="2022-05" db="EMBL/GenBank/DDBJ databases">
        <authorList>
            <consortium name="Genoscope - CEA"/>
            <person name="William W."/>
        </authorList>
    </citation>
    <scope>NUCLEOTIDE SEQUENCE [LARGE SCALE GENOMIC DNA]</scope>
</reference>
<feature type="transmembrane region" description="Helical" evidence="10">
    <location>
        <begin position="273"/>
        <end position="291"/>
    </location>
</feature>
<keyword evidence="3 10" id="KW-0812">Transmembrane</keyword>
<comment type="subcellular location">
    <subcellularLocation>
        <location evidence="1">Cell membrane</location>
        <topology evidence="1">Multi-pass membrane protein</topology>
    </subcellularLocation>
</comment>
<dbReference type="SUPFAM" id="SSF81321">
    <property type="entry name" value="Family A G protein-coupled receptor-like"/>
    <property type="match status" value="1"/>
</dbReference>
<feature type="transmembrane region" description="Helical" evidence="10">
    <location>
        <begin position="152"/>
        <end position="171"/>
    </location>
</feature>
<dbReference type="Proteomes" id="UP001159427">
    <property type="component" value="Unassembled WGS sequence"/>
</dbReference>
<evidence type="ECO:0000259" key="11">
    <source>
        <dbReference type="PROSITE" id="PS50262"/>
    </source>
</evidence>
<evidence type="ECO:0000256" key="5">
    <source>
        <dbReference type="ARBA" id="ARBA00023040"/>
    </source>
</evidence>